<dbReference type="VEuPathDB" id="FungiDB:GGTG_11721"/>
<feature type="signal peptide" evidence="1">
    <location>
        <begin position="1"/>
        <end position="23"/>
    </location>
</feature>
<proteinExistence type="predicted"/>
<feature type="chain" id="PRO_5015095226" description="Secreted protein" evidence="1">
    <location>
        <begin position="24"/>
        <end position="110"/>
    </location>
</feature>
<evidence type="ECO:0000313" key="2">
    <source>
        <dbReference type="EMBL" id="EJT70698.1"/>
    </source>
</evidence>
<organism evidence="2">
    <name type="scientific">Gaeumannomyces tritici (strain R3-111a-1)</name>
    <name type="common">Wheat and barley take-all root rot fungus</name>
    <name type="synonym">Gaeumannomyces graminis var. tritici</name>
    <dbReference type="NCBI Taxonomy" id="644352"/>
    <lineage>
        <taxon>Eukaryota</taxon>
        <taxon>Fungi</taxon>
        <taxon>Dikarya</taxon>
        <taxon>Ascomycota</taxon>
        <taxon>Pezizomycotina</taxon>
        <taxon>Sordariomycetes</taxon>
        <taxon>Sordariomycetidae</taxon>
        <taxon>Magnaporthales</taxon>
        <taxon>Magnaporthaceae</taxon>
        <taxon>Gaeumannomyces</taxon>
    </lineage>
</organism>
<dbReference type="AlphaFoldDB" id="J3PDZ8"/>
<keyword evidence="4" id="KW-1185">Reference proteome</keyword>
<reference evidence="4" key="1">
    <citation type="submission" date="2010-07" db="EMBL/GenBank/DDBJ databases">
        <title>The genome sequence of Gaeumannomyces graminis var. tritici strain R3-111a-1.</title>
        <authorList>
            <consortium name="The Broad Institute Genome Sequencing Platform"/>
            <person name="Ma L.-J."/>
            <person name="Dead R."/>
            <person name="Young S."/>
            <person name="Zeng Q."/>
            <person name="Koehrsen M."/>
            <person name="Alvarado L."/>
            <person name="Berlin A."/>
            <person name="Chapman S.B."/>
            <person name="Chen Z."/>
            <person name="Freedman E."/>
            <person name="Gellesch M."/>
            <person name="Goldberg J."/>
            <person name="Griggs A."/>
            <person name="Gujja S."/>
            <person name="Heilman E.R."/>
            <person name="Heiman D."/>
            <person name="Hepburn T."/>
            <person name="Howarth C."/>
            <person name="Jen D."/>
            <person name="Larson L."/>
            <person name="Mehta T."/>
            <person name="Neiman D."/>
            <person name="Pearson M."/>
            <person name="Roberts A."/>
            <person name="Saif S."/>
            <person name="Shea T."/>
            <person name="Shenoy N."/>
            <person name="Sisk P."/>
            <person name="Stolte C."/>
            <person name="Sykes S."/>
            <person name="Walk T."/>
            <person name="White J."/>
            <person name="Yandava C."/>
            <person name="Haas B."/>
            <person name="Nusbaum C."/>
            <person name="Birren B."/>
        </authorList>
    </citation>
    <scope>NUCLEOTIDE SEQUENCE [LARGE SCALE GENOMIC DNA]</scope>
    <source>
        <strain evidence="4">R3-111a-1</strain>
    </source>
</reference>
<keyword evidence="1" id="KW-0732">Signal</keyword>
<evidence type="ECO:0000256" key="1">
    <source>
        <dbReference type="SAM" id="SignalP"/>
    </source>
</evidence>
<protein>
    <recommendedName>
        <fullName evidence="5">Secreted protein</fullName>
    </recommendedName>
</protein>
<reference evidence="2" key="3">
    <citation type="submission" date="2010-09" db="EMBL/GenBank/DDBJ databases">
        <title>Annotation of Gaeumannomyces graminis var. tritici R3-111a-1.</title>
        <authorList>
            <consortium name="The Broad Institute Genome Sequencing Platform"/>
            <person name="Ma L.-J."/>
            <person name="Dead R."/>
            <person name="Young S.K."/>
            <person name="Zeng Q."/>
            <person name="Gargeya S."/>
            <person name="Fitzgerald M."/>
            <person name="Haas B."/>
            <person name="Abouelleil A."/>
            <person name="Alvarado L."/>
            <person name="Arachchi H.M."/>
            <person name="Berlin A."/>
            <person name="Brown A."/>
            <person name="Chapman S.B."/>
            <person name="Chen Z."/>
            <person name="Dunbar C."/>
            <person name="Freedman E."/>
            <person name="Gearin G."/>
            <person name="Gellesch M."/>
            <person name="Goldberg J."/>
            <person name="Griggs A."/>
            <person name="Gujja S."/>
            <person name="Heiman D."/>
            <person name="Howarth C."/>
            <person name="Larson L."/>
            <person name="Lui A."/>
            <person name="MacDonald P.J.P."/>
            <person name="Mehta T."/>
            <person name="Montmayeur A."/>
            <person name="Murphy C."/>
            <person name="Neiman D."/>
            <person name="Pearson M."/>
            <person name="Priest M."/>
            <person name="Roberts A."/>
            <person name="Saif S."/>
            <person name="Shea T."/>
            <person name="Shenoy N."/>
            <person name="Sisk P."/>
            <person name="Stolte C."/>
            <person name="Sykes S."/>
            <person name="Yandava C."/>
            <person name="Wortman J."/>
            <person name="Nusbaum C."/>
            <person name="Birren B."/>
        </authorList>
    </citation>
    <scope>NUCLEOTIDE SEQUENCE</scope>
    <source>
        <strain evidence="2">R3-111a-1</strain>
    </source>
</reference>
<reference evidence="3" key="5">
    <citation type="submission" date="2018-04" db="UniProtKB">
        <authorList>
            <consortium name="EnsemblFungi"/>
        </authorList>
    </citation>
    <scope>IDENTIFICATION</scope>
    <source>
        <strain evidence="3">R3-111a-1</strain>
    </source>
</reference>
<dbReference type="HOGENOM" id="CLU_2171248_0_0_1"/>
<name>J3PDZ8_GAET3</name>
<reference evidence="2" key="2">
    <citation type="submission" date="2010-07" db="EMBL/GenBank/DDBJ databases">
        <authorList>
            <consortium name="The Broad Institute Genome Sequencing Platform"/>
            <consortium name="Broad Institute Genome Sequencing Center for Infectious Disease"/>
            <person name="Ma L.-J."/>
            <person name="Dead R."/>
            <person name="Young S."/>
            <person name="Zeng Q."/>
            <person name="Koehrsen M."/>
            <person name="Alvarado L."/>
            <person name="Berlin A."/>
            <person name="Chapman S.B."/>
            <person name="Chen Z."/>
            <person name="Freedman E."/>
            <person name="Gellesch M."/>
            <person name="Goldberg J."/>
            <person name="Griggs A."/>
            <person name="Gujja S."/>
            <person name="Heilman E.R."/>
            <person name="Heiman D."/>
            <person name="Hepburn T."/>
            <person name="Howarth C."/>
            <person name="Jen D."/>
            <person name="Larson L."/>
            <person name="Mehta T."/>
            <person name="Neiman D."/>
            <person name="Pearson M."/>
            <person name="Roberts A."/>
            <person name="Saif S."/>
            <person name="Shea T."/>
            <person name="Shenoy N."/>
            <person name="Sisk P."/>
            <person name="Stolte C."/>
            <person name="Sykes S."/>
            <person name="Walk T."/>
            <person name="White J."/>
            <person name="Yandava C."/>
            <person name="Haas B."/>
            <person name="Nusbaum C."/>
            <person name="Birren B."/>
        </authorList>
    </citation>
    <scope>NUCLEOTIDE SEQUENCE</scope>
    <source>
        <strain evidence="2">R3-111a-1</strain>
    </source>
</reference>
<evidence type="ECO:0000313" key="4">
    <source>
        <dbReference type="Proteomes" id="UP000006039"/>
    </source>
</evidence>
<evidence type="ECO:0008006" key="5">
    <source>
        <dbReference type="Google" id="ProtNLM"/>
    </source>
</evidence>
<dbReference type="GeneID" id="20352179"/>
<gene>
    <name evidence="3" type="primary">20352179</name>
    <name evidence="2" type="ORF">GGTG_11721</name>
</gene>
<accession>J3PDZ8</accession>
<sequence>MRERTWGVCCLFVFFLIPRQDRPQAGSRLKMSALTSRLAMPISQWALVDLMYPGHGPCAAVGTHRVASPPRNIAECPVASAFLKGPAIHIIRGAQWPGLPGTPRSAKQKS</sequence>
<dbReference type="EnsemblFungi" id="EJT70698">
    <property type="protein sequence ID" value="EJT70698"/>
    <property type="gene ID" value="GGTG_11721"/>
</dbReference>
<dbReference type="RefSeq" id="XP_009227876.1">
    <property type="nucleotide sequence ID" value="XM_009229612.1"/>
</dbReference>
<dbReference type="EMBL" id="GL385401">
    <property type="protein sequence ID" value="EJT70698.1"/>
    <property type="molecule type" value="Genomic_DNA"/>
</dbReference>
<dbReference type="Proteomes" id="UP000006039">
    <property type="component" value="Unassembled WGS sequence"/>
</dbReference>
<evidence type="ECO:0000313" key="3">
    <source>
        <dbReference type="EnsemblFungi" id="EJT70698"/>
    </source>
</evidence>
<reference evidence="3" key="4">
    <citation type="journal article" date="2015" name="G3 (Bethesda)">
        <title>Genome sequences of three phytopathogenic species of the Magnaporthaceae family of fungi.</title>
        <authorList>
            <person name="Okagaki L.H."/>
            <person name="Nunes C.C."/>
            <person name="Sailsbery J."/>
            <person name="Clay B."/>
            <person name="Brown D."/>
            <person name="John T."/>
            <person name="Oh Y."/>
            <person name="Young N."/>
            <person name="Fitzgerald M."/>
            <person name="Haas B.J."/>
            <person name="Zeng Q."/>
            <person name="Young S."/>
            <person name="Adiconis X."/>
            <person name="Fan L."/>
            <person name="Levin J.Z."/>
            <person name="Mitchell T.K."/>
            <person name="Okubara P.A."/>
            <person name="Farman M.L."/>
            <person name="Kohn L.M."/>
            <person name="Birren B."/>
            <person name="Ma L.-J."/>
            <person name="Dean R.A."/>
        </authorList>
    </citation>
    <scope>NUCLEOTIDE SEQUENCE</scope>
    <source>
        <strain evidence="3">R3-111a-1</strain>
    </source>
</reference>